<dbReference type="AlphaFoldDB" id="A0A4S2L1S6"/>
<reference evidence="2 3" key="1">
    <citation type="journal article" date="2019" name="Philos. Trans. R. Soc. Lond., B, Biol. Sci.">
        <title>Ant behaviour and brain gene expression of defending hosts depend on the ecological success of the intruding social parasite.</title>
        <authorList>
            <person name="Kaur R."/>
            <person name="Stoldt M."/>
            <person name="Jongepier E."/>
            <person name="Feldmeyer B."/>
            <person name="Menzel F."/>
            <person name="Bornberg-Bauer E."/>
            <person name="Foitzik S."/>
        </authorList>
    </citation>
    <scope>NUCLEOTIDE SEQUENCE [LARGE SCALE GENOMIC DNA]</scope>
    <source>
        <tissue evidence="2">Whole body</tissue>
    </source>
</reference>
<feature type="compositionally biased region" description="Polar residues" evidence="1">
    <location>
        <begin position="40"/>
        <end position="51"/>
    </location>
</feature>
<protein>
    <submittedName>
        <fullName evidence="2">Uncharacterized protein</fullName>
    </submittedName>
</protein>
<dbReference type="Proteomes" id="UP000310200">
    <property type="component" value="Unassembled WGS sequence"/>
</dbReference>
<gene>
    <name evidence="2" type="ORF">DBV15_11165</name>
</gene>
<feature type="region of interest" description="Disordered" evidence="1">
    <location>
        <begin position="37"/>
        <end position="86"/>
    </location>
</feature>
<evidence type="ECO:0000256" key="1">
    <source>
        <dbReference type="SAM" id="MobiDB-lite"/>
    </source>
</evidence>
<keyword evidence="3" id="KW-1185">Reference proteome</keyword>
<organism evidence="2 3">
    <name type="scientific">Temnothorax longispinosus</name>
    <dbReference type="NCBI Taxonomy" id="300112"/>
    <lineage>
        <taxon>Eukaryota</taxon>
        <taxon>Metazoa</taxon>
        <taxon>Ecdysozoa</taxon>
        <taxon>Arthropoda</taxon>
        <taxon>Hexapoda</taxon>
        <taxon>Insecta</taxon>
        <taxon>Pterygota</taxon>
        <taxon>Neoptera</taxon>
        <taxon>Endopterygota</taxon>
        <taxon>Hymenoptera</taxon>
        <taxon>Apocrita</taxon>
        <taxon>Aculeata</taxon>
        <taxon>Formicoidea</taxon>
        <taxon>Formicidae</taxon>
        <taxon>Myrmicinae</taxon>
        <taxon>Temnothorax</taxon>
    </lineage>
</organism>
<name>A0A4S2L1S6_9HYME</name>
<accession>A0A4S2L1S6</accession>
<evidence type="ECO:0000313" key="2">
    <source>
        <dbReference type="EMBL" id="TGZ56470.1"/>
    </source>
</evidence>
<feature type="compositionally biased region" description="Basic and acidic residues" evidence="1">
    <location>
        <begin position="66"/>
        <end position="86"/>
    </location>
</feature>
<dbReference type="EMBL" id="QBLH01000334">
    <property type="protein sequence ID" value="TGZ56470.1"/>
    <property type="molecule type" value="Genomic_DNA"/>
</dbReference>
<comment type="caution">
    <text evidence="2">The sequence shown here is derived from an EMBL/GenBank/DDBJ whole genome shotgun (WGS) entry which is preliminary data.</text>
</comment>
<sequence>MRKASVHAQEFHTFASSARFPAASVSCAIPYAALGEVTTVPGSTTRATHSPTDIGDRSHAAIGKARSSDDRAEDRITNDREEHRGD</sequence>
<evidence type="ECO:0000313" key="3">
    <source>
        <dbReference type="Proteomes" id="UP000310200"/>
    </source>
</evidence>
<proteinExistence type="predicted"/>